<sequence length="315" mass="34501">MAGEEDTHKCSSTSSCARGGRGWEGGDGGSGSKRPCKKLKQKKIPQRGLGVAQLEKLRLAEQQKREAALQAESSVGIFSPNNKVFVTLDSSSNIADQCQNPILSLDNLRQRSLQTCSSSMVNASPGISPLASVMNFQMEPPSNQSYYGNNYTPFWPEHEKTLLFQRQYLFPLEIPPASPSRNRLPSTFVSQLTRSGESALYGHGSMAEDLHGANTIMRGSSSSGRITPGKDNLDYDYGFLTLAPPTTTANQELPRTIEECLEDPVRRQQTRESSSGSYGQQFYCFLPTPNLENGQKITSESNCSSSEIVDLSLKL</sequence>
<organism evidence="5 6">
    <name type="scientific">Lithospermum erythrorhizon</name>
    <name type="common">Purple gromwell</name>
    <name type="synonym">Lithospermum officinale var. erythrorhizon</name>
    <dbReference type="NCBI Taxonomy" id="34254"/>
    <lineage>
        <taxon>Eukaryota</taxon>
        <taxon>Viridiplantae</taxon>
        <taxon>Streptophyta</taxon>
        <taxon>Embryophyta</taxon>
        <taxon>Tracheophyta</taxon>
        <taxon>Spermatophyta</taxon>
        <taxon>Magnoliopsida</taxon>
        <taxon>eudicotyledons</taxon>
        <taxon>Gunneridae</taxon>
        <taxon>Pentapetalae</taxon>
        <taxon>asterids</taxon>
        <taxon>lamiids</taxon>
        <taxon>Boraginales</taxon>
        <taxon>Boraginaceae</taxon>
        <taxon>Boraginoideae</taxon>
        <taxon>Lithospermeae</taxon>
        <taxon>Lithospermum</taxon>
    </lineage>
</organism>
<reference evidence="5 6" key="1">
    <citation type="submission" date="2024-01" db="EMBL/GenBank/DDBJ databases">
        <title>The complete chloroplast genome sequence of Lithospermum erythrorhizon: insights into the phylogenetic relationship among Boraginaceae species and the maternal lineages of purple gromwells.</title>
        <authorList>
            <person name="Okada T."/>
            <person name="Watanabe K."/>
        </authorList>
    </citation>
    <scope>NUCLEOTIDE SEQUENCE [LARGE SCALE GENOMIC DNA]</scope>
</reference>
<evidence type="ECO:0000256" key="2">
    <source>
        <dbReference type="ARBA" id="ARBA00023015"/>
    </source>
</evidence>
<evidence type="ECO:0000256" key="4">
    <source>
        <dbReference type="SAM" id="MobiDB-lite"/>
    </source>
</evidence>
<keyword evidence="6" id="KW-1185">Reference proteome</keyword>
<keyword evidence="3" id="KW-0804">Transcription</keyword>
<gene>
    <name evidence="5" type="ORF">LIER_12182</name>
</gene>
<keyword evidence="1" id="KW-0678">Repressor</keyword>
<evidence type="ECO:0000313" key="6">
    <source>
        <dbReference type="Proteomes" id="UP001454036"/>
    </source>
</evidence>
<accession>A0AAV3PTR9</accession>
<dbReference type="PANTHER" id="PTHR33388:SF1">
    <property type="entry name" value="PROTEIN SPEAR2"/>
    <property type="match status" value="1"/>
</dbReference>
<feature type="compositionally biased region" description="Gly residues" evidence="4">
    <location>
        <begin position="19"/>
        <end position="31"/>
    </location>
</feature>
<dbReference type="GO" id="GO:0003700">
    <property type="term" value="F:DNA-binding transcription factor activity"/>
    <property type="evidence" value="ECO:0007669"/>
    <property type="project" value="InterPro"/>
</dbReference>
<dbReference type="EMBL" id="BAABME010002319">
    <property type="protein sequence ID" value="GAA0154101.1"/>
    <property type="molecule type" value="Genomic_DNA"/>
</dbReference>
<dbReference type="AlphaFoldDB" id="A0AAV3PTR9"/>
<proteinExistence type="predicted"/>
<evidence type="ECO:0000256" key="3">
    <source>
        <dbReference type="ARBA" id="ARBA00023163"/>
    </source>
</evidence>
<comment type="caution">
    <text evidence="5">The sequence shown here is derived from an EMBL/GenBank/DDBJ whole genome shotgun (WGS) entry which is preliminary data.</text>
</comment>
<dbReference type="InterPro" id="IPR040356">
    <property type="entry name" value="SPEAR"/>
</dbReference>
<keyword evidence="2" id="KW-0805">Transcription regulation</keyword>
<name>A0AAV3PTR9_LITER</name>
<dbReference type="PANTHER" id="PTHR33388">
    <property type="entry name" value="OS01G0212500 PROTEIN"/>
    <property type="match status" value="1"/>
</dbReference>
<protein>
    <submittedName>
        <fullName evidence="5">Uncharacterized protein</fullName>
    </submittedName>
</protein>
<evidence type="ECO:0000256" key="1">
    <source>
        <dbReference type="ARBA" id="ARBA00022491"/>
    </source>
</evidence>
<evidence type="ECO:0000313" key="5">
    <source>
        <dbReference type="EMBL" id="GAA0154101.1"/>
    </source>
</evidence>
<dbReference type="Proteomes" id="UP001454036">
    <property type="component" value="Unassembled WGS sequence"/>
</dbReference>
<feature type="region of interest" description="Disordered" evidence="4">
    <location>
        <begin position="1"/>
        <end position="42"/>
    </location>
</feature>